<evidence type="ECO:0000313" key="2">
    <source>
        <dbReference type="EMBL" id="PXY81269.1"/>
    </source>
</evidence>
<evidence type="ECO:0000313" key="3">
    <source>
        <dbReference type="Proteomes" id="UP000247744"/>
    </source>
</evidence>
<keyword evidence="1" id="KW-1133">Transmembrane helix</keyword>
<dbReference type="OrthoDB" id="4336761at2"/>
<keyword evidence="1" id="KW-0812">Transmembrane</keyword>
<feature type="transmembrane region" description="Helical" evidence="1">
    <location>
        <begin position="257"/>
        <end position="288"/>
    </location>
</feature>
<name>A0A318LZ48_9BIFI</name>
<organism evidence="2 3">
    <name type="scientific">Bifidobacterium asteroides</name>
    <dbReference type="NCBI Taxonomy" id="1684"/>
    <lineage>
        <taxon>Bacteria</taxon>
        <taxon>Bacillati</taxon>
        <taxon>Actinomycetota</taxon>
        <taxon>Actinomycetes</taxon>
        <taxon>Bifidobacteriales</taxon>
        <taxon>Bifidobacteriaceae</taxon>
        <taxon>Bifidobacterium</taxon>
    </lineage>
</organism>
<proteinExistence type="predicted"/>
<gene>
    <name evidence="2" type="ORF">DKK75_07960</name>
</gene>
<dbReference type="AlphaFoldDB" id="A0A318LZ48"/>
<dbReference type="EMBL" id="QGLL01000011">
    <property type="protein sequence ID" value="PXY81269.1"/>
    <property type="molecule type" value="Genomic_DNA"/>
</dbReference>
<keyword evidence="1" id="KW-0472">Membrane</keyword>
<feature type="transmembrane region" description="Helical" evidence="1">
    <location>
        <begin position="300"/>
        <end position="321"/>
    </location>
</feature>
<sequence>MSLNINWSMLEFYLDPVPGDPDGVRECADAADLKSSAVDDLKDDVSRIRSDHDNGSVFVGKAADRFVSKLEDFPSNLSSLSDGLNAISQTLNLWANCMEDCQRKALDAYNRAVDAQNKASDANSKLYGALGGAATAGTASLQVKGPLGVDRGPLGVVDRSPLGVDFSLPAADVRRAQRNADAAKGQVDFFRKKLEEAQGSYDAACRDARMAVDNYNNGADAAVSWLNGALDDLPPVSVFDRVYYSDAWRTIVKVAEIAGYVVSFAMLFLGPGGILGLLAFALAAVGFLNDIVAFICGDENAVQLFLGFLSMVLAGAPGVLVKQSAAGLRFFAESKGLPMYQRVIGGLNSYGRNSGMVTDIDVALRQSNYKLLDNSGFANQPREKIIEFLRALPEGPKKEATRLFNDYQLEGVLPRDWKWLLEQSDLYGVFNPADAATIMRFGLDASRETLRADAMKNVAQDMVDAERRVEDHKAEHKTGFGAGLTEWAGLLAPAAPVLGLVGRVADSML</sequence>
<accession>A0A318LZ48</accession>
<evidence type="ECO:0000256" key="1">
    <source>
        <dbReference type="SAM" id="Phobius"/>
    </source>
</evidence>
<dbReference type="Proteomes" id="UP000247744">
    <property type="component" value="Unassembled WGS sequence"/>
</dbReference>
<protein>
    <submittedName>
        <fullName evidence="2">Uncharacterized protein</fullName>
    </submittedName>
</protein>
<dbReference type="RefSeq" id="WP_110452896.1">
    <property type="nucleotide sequence ID" value="NZ_QGLL01000011.1"/>
</dbReference>
<reference evidence="2 3" key="1">
    <citation type="submission" date="2018-05" db="EMBL/GenBank/DDBJ databases">
        <title>Reference genomes for bee gut microbiota database.</title>
        <authorList>
            <person name="Ellegaard K.M."/>
        </authorList>
    </citation>
    <scope>NUCLEOTIDE SEQUENCE [LARGE SCALE GENOMIC DNA]</scope>
    <source>
        <strain evidence="2 3">ESL0200</strain>
    </source>
</reference>
<comment type="caution">
    <text evidence="2">The sequence shown here is derived from an EMBL/GenBank/DDBJ whole genome shotgun (WGS) entry which is preliminary data.</text>
</comment>